<protein>
    <submittedName>
        <fullName evidence="2">Uncharacterized protein</fullName>
    </submittedName>
</protein>
<feature type="compositionally biased region" description="Basic and acidic residues" evidence="1">
    <location>
        <begin position="24"/>
        <end position="33"/>
    </location>
</feature>
<comment type="caution">
    <text evidence="2">The sequence shown here is derived from an EMBL/GenBank/DDBJ whole genome shotgun (WGS) entry which is preliminary data.</text>
</comment>
<gene>
    <name evidence="2" type="ORF">CDAR_576711</name>
</gene>
<accession>A0AAV4W195</accession>
<evidence type="ECO:0000313" key="3">
    <source>
        <dbReference type="Proteomes" id="UP001054837"/>
    </source>
</evidence>
<organism evidence="2 3">
    <name type="scientific">Caerostris darwini</name>
    <dbReference type="NCBI Taxonomy" id="1538125"/>
    <lineage>
        <taxon>Eukaryota</taxon>
        <taxon>Metazoa</taxon>
        <taxon>Ecdysozoa</taxon>
        <taxon>Arthropoda</taxon>
        <taxon>Chelicerata</taxon>
        <taxon>Arachnida</taxon>
        <taxon>Araneae</taxon>
        <taxon>Araneomorphae</taxon>
        <taxon>Entelegynae</taxon>
        <taxon>Araneoidea</taxon>
        <taxon>Araneidae</taxon>
        <taxon>Caerostris</taxon>
    </lineage>
</organism>
<evidence type="ECO:0000313" key="2">
    <source>
        <dbReference type="EMBL" id="GIY75860.1"/>
    </source>
</evidence>
<dbReference type="EMBL" id="BPLQ01013908">
    <property type="protein sequence ID" value="GIY75860.1"/>
    <property type="molecule type" value="Genomic_DNA"/>
</dbReference>
<dbReference type="Proteomes" id="UP001054837">
    <property type="component" value="Unassembled WGS sequence"/>
</dbReference>
<sequence length="147" mass="16372">MRTVQSPVINKGLDRGSLGFGEQNRTKEQRAQESKQMQILLNNTHSQYDPIGVISRILQGTEGNENRPIPIYGITHICPTIQLESSAGYCRAWKEMRVVQSPVINKGLGRGSLGFGEENRTKRAKSTKTKTNADVNNALDWRASAIF</sequence>
<evidence type="ECO:0000256" key="1">
    <source>
        <dbReference type="SAM" id="MobiDB-lite"/>
    </source>
</evidence>
<dbReference type="AlphaFoldDB" id="A0AAV4W195"/>
<reference evidence="2 3" key="1">
    <citation type="submission" date="2021-06" db="EMBL/GenBank/DDBJ databases">
        <title>Caerostris darwini draft genome.</title>
        <authorList>
            <person name="Kono N."/>
            <person name="Arakawa K."/>
        </authorList>
    </citation>
    <scope>NUCLEOTIDE SEQUENCE [LARGE SCALE GENOMIC DNA]</scope>
</reference>
<name>A0AAV4W195_9ARAC</name>
<keyword evidence="3" id="KW-1185">Reference proteome</keyword>
<feature type="region of interest" description="Disordered" evidence="1">
    <location>
        <begin position="1"/>
        <end position="33"/>
    </location>
</feature>
<proteinExistence type="predicted"/>